<gene>
    <name evidence="2" type="ORF">CJ014_17175</name>
</gene>
<feature type="transmembrane region" description="Helical" evidence="1">
    <location>
        <begin position="73"/>
        <end position="91"/>
    </location>
</feature>
<dbReference type="AlphaFoldDB" id="A0A2G9WTS3"/>
<evidence type="ECO:0008006" key="4">
    <source>
        <dbReference type="Google" id="ProtNLM"/>
    </source>
</evidence>
<dbReference type="RefSeq" id="WP_100081713.1">
    <property type="nucleotide sequence ID" value="NZ_NQVN01000012.1"/>
</dbReference>
<comment type="caution">
    <text evidence="2">The sequence shown here is derived from an EMBL/GenBank/DDBJ whole genome shotgun (WGS) entry which is preliminary data.</text>
</comment>
<dbReference type="Proteomes" id="UP000231070">
    <property type="component" value="Unassembled WGS sequence"/>
</dbReference>
<evidence type="ECO:0000313" key="2">
    <source>
        <dbReference type="EMBL" id="PIO98099.1"/>
    </source>
</evidence>
<sequence>MPQAIAIYAAGLISFLALDALWLGTMVPRLYKPAMGDLVADPFQPLPAVAFYLIYAGGLGYFAIQPALASGRWSTAAISGAALGFVAYATYDLTNQATVRAWPVVITVVDLAWGTIASGLAATISYWLLSRWLPA</sequence>
<protein>
    <recommendedName>
        <fullName evidence="4">DUF2177 domain-containing protein</fullName>
    </recommendedName>
</protein>
<feature type="transmembrane region" description="Helical" evidence="1">
    <location>
        <begin position="111"/>
        <end position="129"/>
    </location>
</feature>
<organism evidence="2 3">
    <name type="scientific">Pleomorphomonas carboxyditropha</name>
    <dbReference type="NCBI Taxonomy" id="2023338"/>
    <lineage>
        <taxon>Bacteria</taxon>
        <taxon>Pseudomonadati</taxon>
        <taxon>Pseudomonadota</taxon>
        <taxon>Alphaproteobacteria</taxon>
        <taxon>Hyphomicrobiales</taxon>
        <taxon>Pleomorphomonadaceae</taxon>
        <taxon>Pleomorphomonas</taxon>
    </lineage>
</organism>
<keyword evidence="1" id="KW-0472">Membrane</keyword>
<dbReference type="InterPro" id="IPR018687">
    <property type="entry name" value="DUF2177_membr"/>
</dbReference>
<feature type="transmembrane region" description="Helical" evidence="1">
    <location>
        <begin position="5"/>
        <end position="25"/>
    </location>
</feature>
<evidence type="ECO:0000313" key="3">
    <source>
        <dbReference type="Proteomes" id="UP000231070"/>
    </source>
</evidence>
<keyword evidence="3" id="KW-1185">Reference proteome</keyword>
<proteinExistence type="predicted"/>
<accession>A0A2G9WTS3</accession>
<dbReference type="Pfam" id="PF09945">
    <property type="entry name" value="DUF2177"/>
    <property type="match status" value="1"/>
</dbReference>
<evidence type="ECO:0000256" key="1">
    <source>
        <dbReference type="SAM" id="Phobius"/>
    </source>
</evidence>
<name>A0A2G9WTS3_9HYPH</name>
<dbReference type="OrthoDB" id="166547at2"/>
<feature type="transmembrane region" description="Helical" evidence="1">
    <location>
        <begin position="45"/>
        <end position="64"/>
    </location>
</feature>
<keyword evidence="1" id="KW-0812">Transmembrane</keyword>
<keyword evidence="1" id="KW-1133">Transmembrane helix</keyword>
<reference evidence="2 3" key="1">
    <citation type="submission" date="2017-08" db="EMBL/GenBank/DDBJ databases">
        <title>Pleomorphomonas carboxidotrophicus sp. nov., a new mesophilic hydrogenogenic carboxidotroph.</title>
        <authorList>
            <person name="Esquivel-Elizondo S."/>
            <person name="Krajmalnik-Brown R."/>
            <person name="Maldonado J."/>
        </authorList>
    </citation>
    <scope>NUCLEOTIDE SEQUENCE [LARGE SCALE GENOMIC DNA]</scope>
    <source>
        <strain evidence="2 3">SVCO-16</strain>
    </source>
</reference>
<dbReference type="EMBL" id="NQVN01000012">
    <property type="protein sequence ID" value="PIO98099.1"/>
    <property type="molecule type" value="Genomic_DNA"/>
</dbReference>